<dbReference type="AlphaFoldDB" id="A0A819NED1"/>
<evidence type="ECO:0000313" key="1">
    <source>
        <dbReference type="EMBL" id="CAF3992264.1"/>
    </source>
</evidence>
<organism evidence="1 2">
    <name type="scientific">Adineta steineri</name>
    <dbReference type="NCBI Taxonomy" id="433720"/>
    <lineage>
        <taxon>Eukaryota</taxon>
        <taxon>Metazoa</taxon>
        <taxon>Spiralia</taxon>
        <taxon>Gnathifera</taxon>
        <taxon>Rotifera</taxon>
        <taxon>Eurotatoria</taxon>
        <taxon>Bdelloidea</taxon>
        <taxon>Adinetida</taxon>
        <taxon>Adinetidae</taxon>
        <taxon>Adineta</taxon>
    </lineage>
</organism>
<dbReference type="EMBL" id="CAJOBB010002708">
    <property type="protein sequence ID" value="CAF3992264.1"/>
    <property type="molecule type" value="Genomic_DNA"/>
</dbReference>
<evidence type="ECO:0000313" key="2">
    <source>
        <dbReference type="Proteomes" id="UP000663868"/>
    </source>
</evidence>
<sequence length="73" mass="8250">MHQPPPTATHTMTGNITKPCQPQPVLIYQIPHHAPVMMNHGINMNPTMTPHIMAIPDYNHGQFSIFYVVVSYL</sequence>
<protein>
    <submittedName>
        <fullName evidence="1">Uncharacterized protein</fullName>
    </submittedName>
</protein>
<name>A0A819NED1_9BILA</name>
<dbReference type="Proteomes" id="UP000663868">
    <property type="component" value="Unassembled WGS sequence"/>
</dbReference>
<proteinExistence type="predicted"/>
<gene>
    <name evidence="1" type="ORF">KXQ929_LOCUS27977</name>
</gene>
<feature type="non-terminal residue" evidence="1">
    <location>
        <position position="73"/>
    </location>
</feature>
<reference evidence="1" key="1">
    <citation type="submission" date="2021-02" db="EMBL/GenBank/DDBJ databases">
        <authorList>
            <person name="Nowell W R."/>
        </authorList>
    </citation>
    <scope>NUCLEOTIDE SEQUENCE</scope>
</reference>
<accession>A0A819NED1</accession>
<comment type="caution">
    <text evidence="1">The sequence shown here is derived from an EMBL/GenBank/DDBJ whole genome shotgun (WGS) entry which is preliminary data.</text>
</comment>